<protein>
    <submittedName>
        <fullName evidence="2">Putative secreted protein</fullName>
    </submittedName>
</protein>
<reference evidence="2" key="1">
    <citation type="submission" date="2019-12" db="EMBL/GenBank/DDBJ databases">
        <title>An insight into the sialome of adult female Ixodes ricinus ticks feeding for 6 days.</title>
        <authorList>
            <person name="Perner J."/>
            <person name="Ribeiro J.M.C."/>
        </authorList>
    </citation>
    <scope>NUCLEOTIDE SEQUENCE</scope>
    <source>
        <strain evidence="2">Semi-engorged</strain>
        <tissue evidence="2">Salivary glands</tissue>
    </source>
</reference>
<feature type="signal peptide" evidence="1">
    <location>
        <begin position="1"/>
        <end position="18"/>
    </location>
</feature>
<evidence type="ECO:0000313" key="2">
    <source>
        <dbReference type="EMBL" id="MXU92979.1"/>
    </source>
</evidence>
<keyword evidence="1" id="KW-0732">Signal</keyword>
<evidence type="ECO:0000256" key="1">
    <source>
        <dbReference type="SAM" id="SignalP"/>
    </source>
</evidence>
<organism evidence="2">
    <name type="scientific">Ixodes ricinus</name>
    <name type="common">Common tick</name>
    <name type="synonym">Acarus ricinus</name>
    <dbReference type="NCBI Taxonomy" id="34613"/>
    <lineage>
        <taxon>Eukaryota</taxon>
        <taxon>Metazoa</taxon>
        <taxon>Ecdysozoa</taxon>
        <taxon>Arthropoda</taxon>
        <taxon>Chelicerata</taxon>
        <taxon>Arachnida</taxon>
        <taxon>Acari</taxon>
        <taxon>Parasitiformes</taxon>
        <taxon>Ixodida</taxon>
        <taxon>Ixodoidea</taxon>
        <taxon>Ixodidae</taxon>
        <taxon>Ixodinae</taxon>
        <taxon>Ixodes</taxon>
    </lineage>
</organism>
<dbReference type="AlphaFoldDB" id="A0A6B0UT59"/>
<name>A0A6B0UT59_IXORI</name>
<feature type="chain" id="PRO_5025556079" evidence="1">
    <location>
        <begin position="19"/>
        <end position="140"/>
    </location>
</feature>
<dbReference type="EMBL" id="GIFC01010896">
    <property type="protein sequence ID" value="MXU92979.1"/>
    <property type="molecule type" value="Transcribed_RNA"/>
</dbReference>
<sequence length="140" mass="15366">MSLALHGFFFFFFSRLECFKITLLGATNAGRVSTCGSLEPRLPLAPCRFDRNRQCLCSREKNVRGGPDELKAEGKKIAQGAAQRLLSTLLFRLSASSAASRVETKENALADSFRSPFPCYPFPEAAACVVRPSTVAVWSK</sequence>
<accession>A0A6B0UT59</accession>
<proteinExistence type="predicted"/>